<organism evidence="8 9">
    <name type="scientific">Brachyspira suanatina</name>
    <dbReference type="NCBI Taxonomy" id="381802"/>
    <lineage>
        <taxon>Bacteria</taxon>
        <taxon>Pseudomonadati</taxon>
        <taxon>Spirochaetota</taxon>
        <taxon>Spirochaetia</taxon>
        <taxon>Brachyspirales</taxon>
        <taxon>Brachyspiraceae</taxon>
        <taxon>Brachyspira</taxon>
    </lineage>
</organism>
<dbReference type="GO" id="GO:0046872">
    <property type="term" value="F:metal ion binding"/>
    <property type="evidence" value="ECO:0007669"/>
    <property type="project" value="UniProtKB-KW"/>
</dbReference>
<gene>
    <name evidence="8" type="ORF">BRSU_2247</name>
</gene>
<comment type="similarity">
    <text evidence="1">Belongs to the complex I 51 kDa subunit family.</text>
</comment>
<evidence type="ECO:0000259" key="6">
    <source>
        <dbReference type="Pfam" id="PF01512"/>
    </source>
</evidence>
<dbReference type="OrthoDB" id="9805533at2"/>
<dbReference type="InterPro" id="IPR011538">
    <property type="entry name" value="Nuo51_FMN-bd"/>
</dbReference>
<keyword evidence="9" id="KW-1185">Reference proteome</keyword>
<dbReference type="Gene3D" id="1.20.1440.230">
    <property type="entry name" value="NADH-ubiquinone oxidoreductase 51kDa subunit, iron-sulphur binding domain"/>
    <property type="match status" value="1"/>
</dbReference>
<dbReference type="SUPFAM" id="SSF140490">
    <property type="entry name" value="Nqo1C-terminal domain-like"/>
    <property type="match status" value="1"/>
</dbReference>
<feature type="domain" description="NADH-ubiquinone oxidoreductase 51kDa subunit FMN-binding" evidence="6">
    <location>
        <begin position="63"/>
        <end position="143"/>
    </location>
</feature>
<dbReference type="PANTHER" id="PTHR43578">
    <property type="entry name" value="NADH-QUINONE OXIDOREDUCTASE SUBUNIT F"/>
    <property type="match status" value="1"/>
</dbReference>
<dbReference type="Gene3D" id="3.10.20.600">
    <property type="match status" value="1"/>
</dbReference>
<reference evidence="9" key="1">
    <citation type="submission" date="2015-04" db="EMBL/GenBank/DDBJ databases">
        <authorList>
            <person name="Mushtaq Mamoona"/>
        </authorList>
    </citation>
    <scope>NUCLEOTIDE SEQUENCE [LARGE SCALE GENOMIC DNA]</scope>
    <source>
        <strain evidence="9">AN4859/03</strain>
    </source>
</reference>
<evidence type="ECO:0000259" key="7">
    <source>
        <dbReference type="Pfam" id="PF10589"/>
    </source>
</evidence>
<dbReference type="InterPro" id="IPR037225">
    <property type="entry name" value="Nuo51_FMN-bd_sf"/>
</dbReference>
<dbReference type="RefSeq" id="WP_048595408.1">
    <property type="nucleotide sequence ID" value="NZ_CVLB01000002.1"/>
</dbReference>
<dbReference type="Proteomes" id="UP000043763">
    <property type="component" value="Unassembled WGS sequence"/>
</dbReference>
<dbReference type="EMBL" id="CVLB01000002">
    <property type="protein sequence ID" value="CRF34787.1"/>
    <property type="molecule type" value="Genomic_DNA"/>
</dbReference>
<dbReference type="PANTHER" id="PTHR43578:SF3">
    <property type="entry name" value="NADH-QUINONE OXIDOREDUCTASE SUBUNIT F"/>
    <property type="match status" value="1"/>
</dbReference>
<dbReference type="Pfam" id="PF01512">
    <property type="entry name" value="Complex1_51K"/>
    <property type="match status" value="1"/>
</dbReference>
<dbReference type="Pfam" id="PF10589">
    <property type="entry name" value="NADH_4Fe-4S"/>
    <property type="match status" value="1"/>
</dbReference>
<dbReference type="InterPro" id="IPR019575">
    <property type="entry name" value="Nuop51_4Fe4S-bd"/>
</dbReference>
<dbReference type="SUPFAM" id="SSF142019">
    <property type="entry name" value="Nqo1 FMN-binding domain-like"/>
    <property type="match status" value="1"/>
</dbReference>
<evidence type="ECO:0000256" key="1">
    <source>
        <dbReference type="ARBA" id="ARBA00007523"/>
    </source>
</evidence>
<dbReference type="Gene3D" id="3.40.50.11540">
    <property type="entry name" value="NADH-ubiquinone oxidoreductase 51kDa subunit"/>
    <property type="match status" value="1"/>
</dbReference>
<proteinExistence type="inferred from homology"/>
<evidence type="ECO:0000313" key="9">
    <source>
        <dbReference type="Proteomes" id="UP000043763"/>
    </source>
</evidence>
<evidence type="ECO:0000256" key="5">
    <source>
        <dbReference type="ARBA" id="ARBA00023014"/>
    </source>
</evidence>
<dbReference type="InterPro" id="IPR037207">
    <property type="entry name" value="Nuop51_4Fe4S-bd_sf"/>
</dbReference>
<keyword evidence="2" id="KW-0004">4Fe-4S</keyword>
<evidence type="ECO:0000256" key="2">
    <source>
        <dbReference type="ARBA" id="ARBA00022485"/>
    </source>
</evidence>
<accession>A0A0G4K9E1</accession>
<dbReference type="AlphaFoldDB" id="A0A0G4K9E1"/>
<dbReference type="GO" id="GO:0051539">
    <property type="term" value="F:4 iron, 4 sulfur cluster binding"/>
    <property type="evidence" value="ECO:0007669"/>
    <property type="project" value="UniProtKB-KW"/>
</dbReference>
<sequence>MKKFVLHSENNIENIQSYRDHFGEYLAVQKIGNSFFEDLKEYPLFKRDITQTSIYQLLTDGNIKEDYILVNAASFDYLVFKDKFLLKNNPHLILDGSVFIAKILNIKRIDIILKDYYLEERDILLKAIVEAEDANFAADIEINIYDEYGYYNKYNIRITPSFLENKKYIFDLETISQIAYLAHIGGFTFKDYGNGEYKGSNILSITGDIISPNLYEFEMYTPLRNIVKAAGGTVKEYTIKCVFTNGFLNPPIDFETFQKMTLDYECFDSLNMKMGNGGICFIQEDRCIIRVVVKIIQFGKSISCGKCSPCHNGFDLCEYYINRMLLGNSNFDDYSNLKEAVEMIKIGASCLYIRSLANCILSAMEMFRDEFVYLIENKITLYSFLKS</sequence>
<evidence type="ECO:0000256" key="4">
    <source>
        <dbReference type="ARBA" id="ARBA00023004"/>
    </source>
</evidence>
<feature type="domain" description="NADH-ubiquinone oxidoreductase 51kDa subunit iron-sulphur binding" evidence="7">
    <location>
        <begin position="291"/>
        <end position="371"/>
    </location>
</feature>
<protein>
    <submittedName>
        <fullName evidence="8">NADH dehydrogenase</fullName>
    </submittedName>
</protein>
<keyword evidence="5" id="KW-0411">Iron-sulfur</keyword>
<evidence type="ECO:0000256" key="3">
    <source>
        <dbReference type="ARBA" id="ARBA00022723"/>
    </source>
</evidence>
<dbReference type="SUPFAM" id="SSF142984">
    <property type="entry name" value="Nqo1 middle domain-like"/>
    <property type="match status" value="1"/>
</dbReference>
<keyword evidence="3" id="KW-0479">Metal-binding</keyword>
<evidence type="ECO:0000313" key="8">
    <source>
        <dbReference type="EMBL" id="CRF34787.1"/>
    </source>
</evidence>
<name>A0A0G4K9E1_9SPIR</name>
<keyword evidence="4" id="KW-0408">Iron</keyword>